<feature type="compositionally biased region" description="Gly residues" evidence="1">
    <location>
        <begin position="462"/>
        <end position="479"/>
    </location>
</feature>
<gene>
    <name evidence="2" type="ORF">PTRG_05122</name>
</gene>
<dbReference type="AlphaFoldDB" id="B2W3S2"/>
<feature type="region of interest" description="Disordered" evidence="1">
    <location>
        <begin position="462"/>
        <end position="508"/>
    </location>
</feature>
<feature type="region of interest" description="Disordered" evidence="1">
    <location>
        <begin position="323"/>
        <end position="355"/>
    </location>
</feature>
<organism evidence="2 3">
    <name type="scientific">Pyrenophora tritici-repentis (strain Pt-1C-BFP)</name>
    <name type="common">Wheat tan spot fungus</name>
    <name type="synonym">Drechslera tritici-repentis</name>
    <dbReference type="NCBI Taxonomy" id="426418"/>
    <lineage>
        <taxon>Eukaryota</taxon>
        <taxon>Fungi</taxon>
        <taxon>Dikarya</taxon>
        <taxon>Ascomycota</taxon>
        <taxon>Pezizomycotina</taxon>
        <taxon>Dothideomycetes</taxon>
        <taxon>Pleosporomycetidae</taxon>
        <taxon>Pleosporales</taxon>
        <taxon>Pleosporineae</taxon>
        <taxon>Pleosporaceae</taxon>
        <taxon>Pyrenophora</taxon>
    </lineage>
</organism>
<accession>B2W3S2</accession>
<evidence type="ECO:0000313" key="2">
    <source>
        <dbReference type="EMBL" id="EDU48029.1"/>
    </source>
</evidence>
<feature type="compositionally biased region" description="Low complexity" evidence="1">
    <location>
        <begin position="339"/>
        <end position="354"/>
    </location>
</feature>
<name>B2W3S2_PYRTR</name>
<reference evidence="3" key="1">
    <citation type="journal article" date="2013" name="G3 (Bethesda)">
        <title>Comparative genomics of a plant-pathogenic fungus, Pyrenophora tritici-repentis, reveals transduplication and the impact of repeat elements on pathogenicity and population divergence.</title>
        <authorList>
            <person name="Manning V.A."/>
            <person name="Pandelova I."/>
            <person name="Dhillon B."/>
            <person name="Wilhelm L.J."/>
            <person name="Goodwin S.B."/>
            <person name="Berlin A.M."/>
            <person name="Figueroa M."/>
            <person name="Freitag M."/>
            <person name="Hane J.K."/>
            <person name="Henrissat B."/>
            <person name="Holman W.H."/>
            <person name="Kodira C.D."/>
            <person name="Martin J."/>
            <person name="Oliver R.P."/>
            <person name="Robbertse B."/>
            <person name="Schackwitz W."/>
            <person name="Schwartz D.C."/>
            <person name="Spatafora J.W."/>
            <person name="Turgeon B.G."/>
            <person name="Yandava C."/>
            <person name="Young S."/>
            <person name="Zhou S."/>
            <person name="Zeng Q."/>
            <person name="Grigoriev I.V."/>
            <person name="Ma L.-J."/>
            <person name="Ciuffetti L.M."/>
        </authorList>
    </citation>
    <scope>NUCLEOTIDE SEQUENCE [LARGE SCALE GENOMIC DNA]</scope>
    <source>
        <strain evidence="3">Pt-1C-BFP</strain>
    </source>
</reference>
<evidence type="ECO:0000313" key="3">
    <source>
        <dbReference type="Proteomes" id="UP000001471"/>
    </source>
</evidence>
<dbReference type="InParanoid" id="B2W3S2"/>
<dbReference type="OrthoDB" id="3440338at2759"/>
<sequence>MIDSTNRMSYMRECALILASAPPVFAAAVDGTLVSRLMSDTDFEKQYAAVLDRAYRQPSIYAQFLTDRYGKPPSANHYLTIRDMVADYLAQGEASEHAWQLDNISPPFITKQASIKGYRKYLHTCNRSAKRVEALQRFCHGVQARWLETPESLRDTPFKYPPGIFEQHFTMHQFIIYLIFQPDQAAIAEIFCSGLLQVWVENGGGFNAYPAGRSVESARRVSDVEWGLHEKHARLKSLLVENLRLQQQRAGEWRKALEWDDGAAEDEEAATKSVDQVEEDCMTNTFSPVDLQNPPTNLFKGRSVPYESLFSLNSRFDSHSILSTQYNTPTSPLHHGKMSSNPNPTNGTNGTTSSENAKYYHNSVELADLGRARFDQDVAAIGDRDVALMTHGPVLAPIGRAPRGMESAVHAWNTFQYTTDEVNEREELKGDLHGGQLHRENRAARDGQGGMGYMGQMMGRGGRGGGRGSAWGGRGGRGGRNAAREEVQDEGLCAGRKPDVEAPPMAKGMAEEMDKSMFWDGPIIAEEEED</sequence>
<dbReference type="EMBL" id="DS231618">
    <property type="protein sequence ID" value="EDU48029.1"/>
    <property type="molecule type" value="Genomic_DNA"/>
</dbReference>
<protein>
    <submittedName>
        <fullName evidence="2">Uncharacterized protein</fullName>
    </submittedName>
</protein>
<evidence type="ECO:0000256" key="1">
    <source>
        <dbReference type="SAM" id="MobiDB-lite"/>
    </source>
</evidence>
<dbReference type="HOGENOM" id="CLU_514017_0_0_1"/>
<dbReference type="Proteomes" id="UP000001471">
    <property type="component" value="Unassembled WGS sequence"/>
</dbReference>
<dbReference type="eggNOG" id="ENOG502SR7I">
    <property type="taxonomic scope" value="Eukaryota"/>
</dbReference>
<proteinExistence type="predicted"/>